<protein>
    <submittedName>
        <fullName evidence="1">3676_t:CDS:1</fullName>
    </submittedName>
</protein>
<proteinExistence type="predicted"/>
<keyword evidence="2" id="KW-1185">Reference proteome</keyword>
<sequence>MEITPEQQITKVELSPIEITLIYASNRTKDNKSIISTNLTLMDFTYMQIDKTLNKEITIIKSKDEQGLDKKPRCLSIIKKPNRHYVENKENKPSTNTNFYSIAKIYEKDYITDNVNLVIQSSLCKDFKTRKKGKEKAKPQLDNIIQYKALAEILKKAYKNRKRL</sequence>
<comment type="caution">
    <text evidence="1">The sequence shown here is derived from an EMBL/GenBank/DDBJ whole genome shotgun (WGS) entry which is preliminary data.</text>
</comment>
<accession>A0ACA9KUH1</accession>
<gene>
    <name evidence="1" type="ORF">DHETER_LOCUS2663</name>
</gene>
<reference evidence="1" key="1">
    <citation type="submission" date="2021-06" db="EMBL/GenBank/DDBJ databases">
        <authorList>
            <person name="Kallberg Y."/>
            <person name="Tangrot J."/>
            <person name="Rosling A."/>
        </authorList>
    </citation>
    <scope>NUCLEOTIDE SEQUENCE</scope>
    <source>
        <strain evidence="1">IL203A</strain>
    </source>
</reference>
<name>A0ACA9KUH1_9GLOM</name>
<organism evidence="1 2">
    <name type="scientific">Dentiscutata heterogama</name>
    <dbReference type="NCBI Taxonomy" id="1316150"/>
    <lineage>
        <taxon>Eukaryota</taxon>
        <taxon>Fungi</taxon>
        <taxon>Fungi incertae sedis</taxon>
        <taxon>Mucoromycota</taxon>
        <taxon>Glomeromycotina</taxon>
        <taxon>Glomeromycetes</taxon>
        <taxon>Diversisporales</taxon>
        <taxon>Gigasporaceae</taxon>
        <taxon>Dentiscutata</taxon>
    </lineage>
</organism>
<dbReference type="Proteomes" id="UP000789702">
    <property type="component" value="Unassembled WGS sequence"/>
</dbReference>
<dbReference type="EMBL" id="CAJVPU010002015">
    <property type="protein sequence ID" value="CAG8493426.1"/>
    <property type="molecule type" value="Genomic_DNA"/>
</dbReference>
<evidence type="ECO:0000313" key="1">
    <source>
        <dbReference type="EMBL" id="CAG8493426.1"/>
    </source>
</evidence>
<evidence type="ECO:0000313" key="2">
    <source>
        <dbReference type="Proteomes" id="UP000789702"/>
    </source>
</evidence>